<dbReference type="AlphaFoldDB" id="A0A564WHL0"/>
<sequence length="62" mass="7428">MITIKSKQEVTDAIYSLFQELSQWKRPFEGIPYDFVTAVRAEYEARRKEKIRNKLKSLEEDC</sequence>
<proteinExistence type="predicted"/>
<keyword evidence="2" id="KW-1185">Reference proteome</keyword>
<dbReference type="Proteomes" id="UP000326641">
    <property type="component" value="Unassembled WGS sequence"/>
</dbReference>
<name>A0A564WHL0_9PROT</name>
<dbReference type="EMBL" id="UXAT02000052">
    <property type="protein sequence ID" value="VUX47791.1"/>
    <property type="molecule type" value="Genomic_DNA"/>
</dbReference>
<comment type="caution">
    <text evidence="1">The sequence shown here is derived from an EMBL/GenBank/DDBJ whole genome shotgun (WGS) entry which is preliminary data.</text>
</comment>
<protein>
    <submittedName>
        <fullName evidence="1">Uncharacterized protein</fullName>
    </submittedName>
</protein>
<reference evidence="1" key="1">
    <citation type="submission" date="2018-11" db="EMBL/GenBank/DDBJ databases">
        <authorList>
            <person name="Onetto C."/>
        </authorList>
    </citation>
    <scope>NUCLEOTIDE SEQUENCE [LARGE SCALE GENOMIC DNA]</scope>
</reference>
<organism evidence="1 2">
    <name type="scientific">Candidatus Defluviicoccus seviourii</name>
    <dbReference type="NCBI Taxonomy" id="2565273"/>
    <lineage>
        <taxon>Bacteria</taxon>
        <taxon>Pseudomonadati</taxon>
        <taxon>Pseudomonadota</taxon>
        <taxon>Alphaproteobacteria</taxon>
        <taxon>Rhodospirillales</taxon>
        <taxon>Rhodospirillaceae</taxon>
        <taxon>Defluviicoccus</taxon>
    </lineage>
</organism>
<gene>
    <name evidence="1" type="ORF">DF3PA_70112</name>
</gene>
<evidence type="ECO:0000313" key="1">
    <source>
        <dbReference type="EMBL" id="VUX47791.1"/>
    </source>
</evidence>
<accession>A0A564WHL0</accession>
<evidence type="ECO:0000313" key="2">
    <source>
        <dbReference type="Proteomes" id="UP000326641"/>
    </source>
</evidence>